<dbReference type="PANTHER" id="PTHR22780">
    <property type="entry name" value="ADAPTIN, ALPHA/GAMMA/EPSILON"/>
    <property type="match status" value="1"/>
</dbReference>
<dbReference type="STRING" id="478820.A0A196S805"/>
<accession>A0A196S805</accession>
<feature type="domain" description="GAE" evidence="11">
    <location>
        <begin position="707"/>
        <end position="823"/>
    </location>
</feature>
<dbReference type="AlphaFoldDB" id="A0A196S805"/>
<dbReference type="InterPro" id="IPR008152">
    <property type="entry name" value="Clathrin_a/b/g-adaptin_app_Ig"/>
</dbReference>
<dbReference type="SUPFAM" id="SSF49348">
    <property type="entry name" value="Clathrin adaptor appendage domain"/>
    <property type="match status" value="1"/>
</dbReference>
<gene>
    <name evidence="12" type="ORF">AV274_6167</name>
</gene>
<reference evidence="12 13" key="1">
    <citation type="submission" date="2016-05" db="EMBL/GenBank/DDBJ databases">
        <title>Nuclear genome of Blastocystis sp. subtype 1 NandII.</title>
        <authorList>
            <person name="Gentekaki E."/>
            <person name="Curtis B."/>
            <person name="Stairs C."/>
            <person name="Eme L."/>
            <person name="Herman E."/>
            <person name="Klimes V."/>
            <person name="Arias M.C."/>
            <person name="Elias M."/>
            <person name="Hilliou F."/>
            <person name="Klute M."/>
            <person name="Malik S.-B."/>
            <person name="Pightling A."/>
            <person name="Rachubinski R."/>
            <person name="Salas D."/>
            <person name="Schlacht A."/>
            <person name="Suga H."/>
            <person name="Archibald J."/>
            <person name="Ball S.G."/>
            <person name="Clark G."/>
            <person name="Dacks J."/>
            <person name="Van Der Giezen M."/>
            <person name="Tsaousis A."/>
            <person name="Roger A."/>
        </authorList>
    </citation>
    <scope>NUCLEOTIDE SEQUENCE [LARGE SCALE GENOMIC DNA]</scope>
    <source>
        <strain evidence="13">ATCC 50177 / NandII</strain>
    </source>
</reference>
<name>A0A196S805_BLAHN</name>
<dbReference type="SMART" id="SM00809">
    <property type="entry name" value="Alpha_adaptinC2"/>
    <property type="match status" value="1"/>
</dbReference>
<dbReference type="Proteomes" id="UP000078348">
    <property type="component" value="Unassembled WGS sequence"/>
</dbReference>
<evidence type="ECO:0000256" key="7">
    <source>
        <dbReference type="ARBA" id="ARBA00023136"/>
    </source>
</evidence>
<evidence type="ECO:0000256" key="2">
    <source>
        <dbReference type="ARBA" id="ARBA00004555"/>
    </source>
</evidence>
<dbReference type="OrthoDB" id="28053at2759"/>
<dbReference type="InterPro" id="IPR002553">
    <property type="entry name" value="Clathrin/coatomer_adapt-like_N"/>
</dbReference>
<evidence type="ECO:0000256" key="3">
    <source>
        <dbReference type="ARBA" id="ARBA00006613"/>
    </source>
</evidence>
<dbReference type="PROSITE" id="PS50180">
    <property type="entry name" value="GAE"/>
    <property type="match status" value="1"/>
</dbReference>
<feature type="compositionally biased region" description="Low complexity" evidence="10">
    <location>
        <begin position="677"/>
        <end position="687"/>
    </location>
</feature>
<evidence type="ECO:0000313" key="12">
    <source>
        <dbReference type="EMBL" id="OAO12119.1"/>
    </source>
</evidence>
<proteinExistence type="inferred from homology"/>
<keyword evidence="7 9" id="KW-0472">Membrane</keyword>
<feature type="region of interest" description="Disordered" evidence="10">
    <location>
        <begin position="661"/>
        <end position="688"/>
    </location>
</feature>
<dbReference type="PIRSF" id="PIRSF037094">
    <property type="entry name" value="AP1_complex_gamma"/>
    <property type="match status" value="1"/>
</dbReference>
<keyword evidence="8 9" id="KW-0968">Cytoplasmic vesicle</keyword>
<dbReference type="InterPro" id="IPR016024">
    <property type="entry name" value="ARM-type_fold"/>
</dbReference>
<sequence length="826" mass="89930">MNKISIPFVKKTTRDFIRQVRAAKTAAEERAIISKESAMIRNAFREEDKVNAQSNMAKLLFIHLMGYPSYFGQVESVKLIASPNFSDKRMGYLSLVILLSEDNDIFLLVTNTLKSDLNSKEHYVAGLALTAAANVCSEAMARDIFTDACLCMVRVLSKVPELTEDMIKSLPTLLGDEDHGVLISATSLTYYILKKNPAYIPKFRKLVPRLIKKMKVIISSGFKSEYNVGGVPDPFLQVEMLKLLCLLATHDTESSDALGDLLAFIATKTDSSCMAGNAVLYETVKTIMSIEAASGQRVLGANILGKFLLHSDSNIRYMAEVDHAAVSRHRGTIIGCLKESDPSIRRRALEVVFALVNLKNVEELVRELLNYLTVADDTERPELISRITSLVQQYAPSSLWQVDTLLAVLQVSGRYANEEVTSALISIVGNEEDALASYTIHKLFLFAQRDLTQVSLTQVAVWCIGEYGEELLEDYYDAARQQQLDAVSETAVLDLLERVLKTPAVDAMTKTMVLTALAKLADRFSEEALPRITALLKPFETSCVLQAQERACEYAALLSEEGAAVRQTVLDRMPPLDIDNAKARRAEEESEESEDSDTDSEEGESAKPAKPVKAAKAAKPAQPVNLMDDLLGLGAAPAGDSLGSDLAGVMDILGSVTAPAAPAAPATDPMDFSSILGTTGTTGTTGTNATAESEVVDYASPATVETSDPSTLTAFEEDGVKVVFKMKKGDDDSDTIIKATISNSNSADLEEFSMQAAVPKYMKVQMKPISDPVIPANNEDVSTQLIRIRNNAFGEKASVLKLRITYELNGESVTKVATVDEIPDHL</sequence>
<evidence type="ECO:0000256" key="1">
    <source>
        <dbReference type="ARBA" id="ARBA00004156"/>
    </source>
</evidence>
<feature type="region of interest" description="Disordered" evidence="10">
    <location>
        <begin position="576"/>
        <end position="620"/>
    </location>
</feature>
<keyword evidence="4 9" id="KW-0813">Transport</keyword>
<dbReference type="SUPFAM" id="SSF48371">
    <property type="entry name" value="ARM repeat"/>
    <property type="match status" value="1"/>
</dbReference>
<keyword evidence="5 9" id="KW-0653">Protein transport</keyword>
<dbReference type="GO" id="GO:0006886">
    <property type="term" value="P:intracellular protein transport"/>
    <property type="evidence" value="ECO:0007669"/>
    <property type="project" value="UniProtKB-UniRule"/>
</dbReference>
<dbReference type="InterPro" id="IPR017107">
    <property type="entry name" value="AP1_complex_gsu"/>
</dbReference>
<dbReference type="Pfam" id="PF02883">
    <property type="entry name" value="Alpha_adaptinC2"/>
    <property type="match status" value="1"/>
</dbReference>
<evidence type="ECO:0000256" key="4">
    <source>
        <dbReference type="ARBA" id="ARBA00022448"/>
    </source>
</evidence>
<keyword evidence="6 9" id="KW-0333">Golgi apparatus</keyword>
<dbReference type="EMBL" id="LXWW01000561">
    <property type="protein sequence ID" value="OAO12119.1"/>
    <property type="molecule type" value="Genomic_DNA"/>
</dbReference>
<evidence type="ECO:0000256" key="8">
    <source>
        <dbReference type="ARBA" id="ARBA00023329"/>
    </source>
</evidence>
<dbReference type="InterPro" id="IPR050840">
    <property type="entry name" value="Adaptor_Complx_Large_Subunit"/>
</dbReference>
<protein>
    <recommendedName>
        <fullName evidence="9">AP-1 complex subunit gamma</fullName>
    </recommendedName>
</protein>
<evidence type="ECO:0000313" key="13">
    <source>
        <dbReference type="Proteomes" id="UP000078348"/>
    </source>
</evidence>
<feature type="compositionally biased region" description="Low complexity" evidence="10">
    <location>
        <begin position="606"/>
        <end position="620"/>
    </location>
</feature>
<comment type="similarity">
    <text evidence="3 9">Belongs to the adaptor complexes large subunit family.</text>
</comment>
<comment type="subcellular location">
    <subcellularLocation>
        <location evidence="1">Cytoplasmic vesicle membrane</location>
    </subcellularLocation>
    <subcellularLocation>
        <location evidence="2">Golgi apparatus</location>
    </subcellularLocation>
</comment>
<dbReference type="GO" id="GO:0030121">
    <property type="term" value="C:AP-1 adaptor complex"/>
    <property type="evidence" value="ECO:0007669"/>
    <property type="project" value="InterPro"/>
</dbReference>
<evidence type="ECO:0000256" key="10">
    <source>
        <dbReference type="SAM" id="MobiDB-lite"/>
    </source>
</evidence>
<dbReference type="InterPro" id="IPR013041">
    <property type="entry name" value="Clathrin_app_Ig-like_sf"/>
</dbReference>
<feature type="compositionally biased region" description="Acidic residues" evidence="10">
    <location>
        <begin position="588"/>
        <end position="603"/>
    </location>
</feature>
<dbReference type="InterPro" id="IPR011989">
    <property type="entry name" value="ARM-like"/>
</dbReference>
<dbReference type="InterPro" id="IPR008153">
    <property type="entry name" value="GAE_dom"/>
</dbReference>
<evidence type="ECO:0000256" key="6">
    <source>
        <dbReference type="ARBA" id="ARBA00023034"/>
    </source>
</evidence>
<dbReference type="Gene3D" id="1.25.10.10">
    <property type="entry name" value="Leucine-rich Repeat Variant"/>
    <property type="match status" value="1"/>
</dbReference>
<comment type="caution">
    <text evidence="12">The sequence shown here is derived from an EMBL/GenBank/DDBJ whole genome shotgun (WGS) entry which is preliminary data.</text>
</comment>
<organism evidence="12 13">
    <name type="scientific">Blastocystis sp. subtype 1 (strain ATCC 50177 / NandII)</name>
    <dbReference type="NCBI Taxonomy" id="478820"/>
    <lineage>
        <taxon>Eukaryota</taxon>
        <taxon>Sar</taxon>
        <taxon>Stramenopiles</taxon>
        <taxon>Bigyra</taxon>
        <taxon>Opalozoa</taxon>
        <taxon>Opalinata</taxon>
        <taxon>Blastocystidae</taxon>
        <taxon>Blastocystis</taxon>
    </lineage>
</organism>
<dbReference type="GO" id="GO:0016192">
    <property type="term" value="P:vesicle-mediated transport"/>
    <property type="evidence" value="ECO:0007669"/>
    <property type="project" value="InterPro"/>
</dbReference>
<evidence type="ECO:0000256" key="5">
    <source>
        <dbReference type="ARBA" id="ARBA00022927"/>
    </source>
</evidence>
<keyword evidence="13" id="KW-1185">Reference proteome</keyword>
<dbReference type="Pfam" id="PF01602">
    <property type="entry name" value="Adaptin_N"/>
    <property type="match status" value="1"/>
</dbReference>
<evidence type="ECO:0000256" key="9">
    <source>
        <dbReference type="PIRNR" id="PIRNR037094"/>
    </source>
</evidence>
<dbReference type="Gene3D" id="2.60.40.1230">
    <property type="match status" value="1"/>
</dbReference>
<evidence type="ECO:0000259" key="11">
    <source>
        <dbReference type="PROSITE" id="PS50180"/>
    </source>
</evidence>